<comment type="caution">
    <text evidence="14">The sequence shown here is derived from an EMBL/GenBank/DDBJ whole genome shotgun (WGS) entry which is preliminary data.</text>
</comment>
<dbReference type="Pfam" id="PF00226">
    <property type="entry name" value="DnaJ"/>
    <property type="match status" value="1"/>
</dbReference>
<keyword evidence="9" id="KW-0496">Mitochondrion</keyword>
<evidence type="ECO:0000256" key="10">
    <source>
        <dbReference type="ARBA" id="ARBA00023160"/>
    </source>
</evidence>
<dbReference type="Gene3D" id="1.10.287.110">
    <property type="entry name" value="DnaJ domain"/>
    <property type="match status" value="1"/>
</dbReference>
<keyword evidence="5" id="KW-0521">NADP</keyword>
<evidence type="ECO:0000256" key="9">
    <source>
        <dbReference type="ARBA" id="ARBA00023128"/>
    </source>
</evidence>
<proteinExistence type="inferred from homology"/>
<dbReference type="GO" id="GO:0006633">
    <property type="term" value="P:fatty acid biosynthetic process"/>
    <property type="evidence" value="ECO:0007669"/>
    <property type="project" value="UniProtKB-KW"/>
</dbReference>
<dbReference type="GO" id="GO:0141148">
    <property type="term" value="F:enoyl-[acyl-carrier-protein] reductase (NADPH) activity"/>
    <property type="evidence" value="ECO:0007669"/>
    <property type="project" value="UniProtKB-EC"/>
</dbReference>
<gene>
    <name evidence="14" type="ORF">WJX72_005534</name>
</gene>
<feature type="domain" description="J" evidence="13">
    <location>
        <begin position="9"/>
        <end position="70"/>
    </location>
</feature>
<evidence type="ECO:0000256" key="6">
    <source>
        <dbReference type="ARBA" id="ARBA00022946"/>
    </source>
</evidence>
<dbReference type="InterPro" id="IPR051034">
    <property type="entry name" value="Mito_Enoyl-ACP_Reductase"/>
</dbReference>
<dbReference type="EC" id="1.3.1.104" evidence="11"/>
<dbReference type="InterPro" id="IPR020843">
    <property type="entry name" value="ER"/>
</dbReference>
<comment type="similarity">
    <text evidence="2">Belongs to the zinc-containing alcohol dehydrogenase family. Quinone oxidoreductase subfamily.</text>
</comment>
<sequence>MAKPKTGATLYEVLGIPSTASDVEIRRAYRNLATRQHPDKGGDPEQFKLLRSAYDVLSSPDKREQYDKTGKVTRSVEEDFMEAFGGGNFQDKPFKPEELADQITVRQGPKFDSHSAGFEAWMRTRGDAGATVFTAESMAEQFGVVKGSYDAVALPKIKAFKVRCTGTGKAREVLELVSEALPPALEWGQVLVSMRAAPINPADVYTAQMGGTYGFEQVAAPFAAGSSGVGVVVKVGAGVTGLKENDWVIPFKTHLGTWQSLAVWKETDLFSIPTDAMPVEYSAVLRELCLAYRLLEDHAKLKPGDCVILNAANSTVGQAVIQLCALLRLRCVAVVRDHGDPDKMQAWLKDLGASEVVCDAGSIKAELNKLKFFAKPKLGLDAIGGSSAVRLSDALAEGGQLVIYGSMSGKAPAWPWQSWVFRDLQVKGYNLSTWLTKNRKKIRPMVEALAKLVNAGKLTVAYTEYELATEFEEALDHALDHGKNTKVLLRMNDLGRQYDNEQ</sequence>
<evidence type="ECO:0000256" key="3">
    <source>
        <dbReference type="ARBA" id="ARBA00022516"/>
    </source>
</evidence>
<name>A0AAW1R776_9CHLO</name>
<keyword evidence="10" id="KW-0275">Fatty acid biosynthesis</keyword>
<organism evidence="14 15">
    <name type="scientific">[Myrmecia] bisecta</name>
    <dbReference type="NCBI Taxonomy" id="41462"/>
    <lineage>
        <taxon>Eukaryota</taxon>
        <taxon>Viridiplantae</taxon>
        <taxon>Chlorophyta</taxon>
        <taxon>core chlorophytes</taxon>
        <taxon>Trebouxiophyceae</taxon>
        <taxon>Trebouxiales</taxon>
        <taxon>Trebouxiaceae</taxon>
        <taxon>Myrmecia</taxon>
    </lineage>
</organism>
<dbReference type="Proteomes" id="UP001489004">
    <property type="component" value="Unassembled WGS sequence"/>
</dbReference>
<dbReference type="AlphaFoldDB" id="A0AAW1R776"/>
<dbReference type="Gene3D" id="3.90.180.10">
    <property type="entry name" value="Medium-chain alcohol dehydrogenases, catalytic domain"/>
    <property type="match status" value="1"/>
</dbReference>
<dbReference type="PANTHER" id="PTHR43981">
    <property type="entry name" value="ENOYL-[ACYL-CARRIER-PROTEIN] REDUCTASE, MITOCHONDRIAL"/>
    <property type="match status" value="1"/>
</dbReference>
<reference evidence="14 15" key="1">
    <citation type="journal article" date="2024" name="Nat. Commun.">
        <title>Phylogenomics reveals the evolutionary origins of lichenization in chlorophyte algae.</title>
        <authorList>
            <person name="Puginier C."/>
            <person name="Libourel C."/>
            <person name="Otte J."/>
            <person name="Skaloud P."/>
            <person name="Haon M."/>
            <person name="Grisel S."/>
            <person name="Petersen M."/>
            <person name="Berrin J.G."/>
            <person name="Delaux P.M."/>
            <person name="Dal Grande F."/>
            <person name="Keller J."/>
        </authorList>
    </citation>
    <scope>NUCLEOTIDE SEQUENCE [LARGE SCALE GENOMIC DNA]</scope>
    <source>
        <strain evidence="14 15">SAG 2043</strain>
    </source>
</reference>
<dbReference type="SUPFAM" id="SSF51735">
    <property type="entry name" value="NAD(P)-binding Rossmann-fold domains"/>
    <property type="match status" value="1"/>
</dbReference>
<dbReference type="CDD" id="cd08290">
    <property type="entry name" value="ETR"/>
    <property type="match status" value="1"/>
</dbReference>
<evidence type="ECO:0000256" key="11">
    <source>
        <dbReference type="ARBA" id="ARBA00038963"/>
    </source>
</evidence>
<dbReference type="SMART" id="SM00271">
    <property type="entry name" value="DnaJ"/>
    <property type="match status" value="1"/>
</dbReference>
<dbReference type="InterPro" id="IPR013154">
    <property type="entry name" value="ADH-like_N"/>
</dbReference>
<dbReference type="EMBL" id="JALJOR010000001">
    <property type="protein sequence ID" value="KAK9829388.1"/>
    <property type="molecule type" value="Genomic_DNA"/>
</dbReference>
<keyword evidence="4" id="KW-0276">Fatty acid metabolism</keyword>
<dbReference type="PANTHER" id="PTHR43981:SF2">
    <property type="entry name" value="ENOYL-[ACYL-CARRIER-PROTEIN] REDUCTASE, MITOCHONDRIAL"/>
    <property type="match status" value="1"/>
</dbReference>
<evidence type="ECO:0000313" key="15">
    <source>
        <dbReference type="Proteomes" id="UP001489004"/>
    </source>
</evidence>
<keyword evidence="3" id="KW-0444">Lipid biosynthesis</keyword>
<dbReference type="SUPFAM" id="SSF50129">
    <property type="entry name" value="GroES-like"/>
    <property type="match status" value="1"/>
</dbReference>
<evidence type="ECO:0000256" key="1">
    <source>
        <dbReference type="ARBA" id="ARBA00004173"/>
    </source>
</evidence>
<evidence type="ECO:0000256" key="12">
    <source>
        <dbReference type="ARBA" id="ARBA00048843"/>
    </source>
</evidence>
<accession>A0AAW1R776</accession>
<dbReference type="PROSITE" id="PS50076">
    <property type="entry name" value="DNAJ_2"/>
    <property type="match status" value="1"/>
</dbReference>
<evidence type="ECO:0000256" key="8">
    <source>
        <dbReference type="ARBA" id="ARBA00023098"/>
    </source>
</evidence>
<evidence type="ECO:0000256" key="5">
    <source>
        <dbReference type="ARBA" id="ARBA00022857"/>
    </source>
</evidence>
<dbReference type="InterPro" id="IPR001623">
    <property type="entry name" value="DnaJ_domain"/>
</dbReference>
<dbReference type="SUPFAM" id="SSF46565">
    <property type="entry name" value="Chaperone J-domain"/>
    <property type="match status" value="1"/>
</dbReference>
<comment type="catalytic activity">
    <reaction evidence="12">
        <text>a 2,3-saturated acyl-[ACP] + NADP(+) = a (2E)-enoyl-[ACP] + NADPH + H(+)</text>
        <dbReference type="Rhea" id="RHEA:22564"/>
        <dbReference type="Rhea" id="RHEA-COMP:9925"/>
        <dbReference type="Rhea" id="RHEA-COMP:9926"/>
        <dbReference type="ChEBI" id="CHEBI:15378"/>
        <dbReference type="ChEBI" id="CHEBI:57783"/>
        <dbReference type="ChEBI" id="CHEBI:58349"/>
        <dbReference type="ChEBI" id="CHEBI:78784"/>
        <dbReference type="ChEBI" id="CHEBI:78785"/>
        <dbReference type="EC" id="1.3.1.104"/>
    </reaction>
</comment>
<keyword evidence="6" id="KW-0809">Transit peptide</keyword>
<protein>
    <recommendedName>
        <fullName evidence="11">enoyl-[acyl-carrier-protein] reductase</fullName>
        <ecNumber evidence="11">1.3.1.104</ecNumber>
    </recommendedName>
</protein>
<dbReference type="PRINTS" id="PR00625">
    <property type="entry name" value="JDOMAIN"/>
</dbReference>
<evidence type="ECO:0000259" key="13">
    <source>
        <dbReference type="PROSITE" id="PS50076"/>
    </source>
</evidence>
<keyword evidence="8" id="KW-0443">Lipid metabolism</keyword>
<dbReference type="SMART" id="SM00829">
    <property type="entry name" value="PKS_ER"/>
    <property type="match status" value="1"/>
</dbReference>
<keyword evidence="7" id="KW-0560">Oxidoreductase</keyword>
<dbReference type="InterPro" id="IPR013149">
    <property type="entry name" value="ADH-like_C"/>
</dbReference>
<dbReference type="GO" id="GO:0005739">
    <property type="term" value="C:mitochondrion"/>
    <property type="evidence" value="ECO:0007669"/>
    <property type="project" value="UniProtKB-SubCell"/>
</dbReference>
<dbReference type="Pfam" id="PF08240">
    <property type="entry name" value="ADH_N"/>
    <property type="match status" value="1"/>
</dbReference>
<dbReference type="InterPro" id="IPR036869">
    <property type="entry name" value="J_dom_sf"/>
</dbReference>
<dbReference type="InterPro" id="IPR011032">
    <property type="entry name" value="GroES-like_sf"/>
</dbReference>
<dbReference type="InterPro" id="IPR036291">
    <property type="entry name" value="NAD(P)-bd_dom_sf"/>
</dbReference>
<dbReference type="Gene3D" id="3.40.50.720">
    <property type="entry name" value="NAD(P)-binding Rossmann-like Domain"/>
    <property type="match status" value="1"/>
</dbReference>
<evidence type="ECO:0000256" key="2">
    <source>
        <dbReference type="ARBA" id="ARBA00010371"/>
    </source>
</evidence>
<dbReference type="CDD" id="cd06257">
    <property type="entry name" value="DnaJ"/>
    <property type="match status" value="1"/>
</dbReference>
<evidence type="ECO:0000313" key="14">
    <source>
        <dbReference type="EMBL" id="KAK9829388.1"/>
    </source>
</evidence>
<keyword evidence="15" id="KW-1185">Reference proteome</keyword>
<evidence type="ECO:0000256" key="4">
    <source>
        <dbReference type="ARBA" id="ARBA00022832"/>
    </source>
</evidence>
<dbReference type="Pfam" id="PF00107">
    <property type="entry name" value="ADH_zinc_N"/>
    <property type="match status" value="1"/>
</dbReference>
<evidence type="ECO:0000256" key="7">
    <source>
        <dbReference type="ARBA" id="ARBA00023002"/>
    </source>
</evidence>
<comment type="subcellular location">
    <subcellularLocation>
        <location evidence="1">Mitochondrion</location>
    </subcellularLocation>
</comment>